<dbReference type="Pfam" id="PF07963">
    <property type="entry name" value="N_methyl"/>
    <property type="match status" value="1"/>
</dbReference>
<keyword evidence="1" id="KW-1133">Transmembrane helix</keyword>
<dbReference type="Gene3D" id="3.30.700.10">
    <property type="entry name" value="Glycoprotein, Type 4 Pilin"/>
    <property type="match status" value="1"/>
</dbReference>
<protein>
    <submittedName>
        <fullName evidence="2">Prepilin-type N-terminal cleavage/methylation domain-containing protein</fullName>
    </submittedName>
</protein>
<dbReference type="AlphaFoldDB" id="A0A371JGV1"/>
<proteinExistence type="predicted"/>
<dbReference type="EMBL" id="NOKA02000007">
    <property type="protein sequence ID" value="RDY31971.1"/>
    <property type="molecule type" value="Genomic_DNA"/>
</dbReference>
<dbReference type="SUPFAM" id="SSF54523">
    <property type="entry name" value="Pili subunits"/>
    <property type="match status" value="1"/>
</dbReference>
<dbReference type="NCBIfam" id="TIGR02532">
    <property type="entry name" value="IV_pilin_GFxxxE"/>
    <property type="match status" value="1"/>
</dbReference>
<evidence type="ECO:0000313" key="2">
    <source>
        <dbReference type="EMBL" id="RDY31971.1"/>
    </source>
</evidence>
<evidence type="ECO:0000313" key="3">
    <source>
        <dbReference type="Proteomes" id="UP000216411"/>
    </source>
</evidence>
<organism evidence="2 3">
    <name type="scientific">Lachnotalea glycerini</name>
    <dbReference type="NCBI Taxonomy" id="1763509"/>
    <lineage>
        <taxon>Bacteria</taxon>
        <taxon>Bacillati</taxon>
        <taxon>Bacillota</taxon>
        <taxon>Clostridia</taxon>
        <taxon>Lachnospirales</taxon>
        <taxon>Lachnospiraceae</taxon>
        <taxon>Lachnotalea</taxon>
    </lineage>
</organism>
<dbReference type="PROSITE" id="PS00409">
    <property type="entry name" value="PROKAR_NTER_METHYL"/>
    <property type="match status" value="1"/>
</dbReference>
<feature type="transmembrane region" description="Helical" evidence="1">
    <location>
        <begin position="21"/>
        <end position="47"/>
    </location>
</feature>
<keyword evidence="1" id="KW-0812">Transmembrane</keyword>
<keyword evidence="3" id="KW-1185">Reference proteome</keyword>
<keyword evidence="1" id="KW-0472">Membrane</keyword>
<reference evidence="2 3" key="1">
    <citation type="journal article" date="2017" name="Genome Announc.">
        <title>Draft Genome Sequence of a Sporulating and Motile Strain of Lachnotalea glycerini Isolated from Water in Quebec City, Canada.</title>
        <authorList>
            <person name="Maheux A.F."/>
            <person name="Boudreau D.K."/>
            <person name="Berube E."/>
            <person name="Boissinot M."/>
            <person name="Raymond F."/>
            <person name="Brodeur S."/>
            <person name="Corbeil J."/>
            <person name="Isabel S."/>
            <person name="Omar R.F."/>
            <person name="Bergeron M.G."/>
        </authorList>
    </citation>
    <scope>NUCLEOTIDE SEQUENCE [LARGE SCALE GENOMIC DNA]</scope>
    <source>
        <strain evidence="2 3">CCRI-19302</strain>
    </source>
</reference>
<comment type="caution">
    <text evidence="2">The sequence shown here is derived from an EMBL/GenBank/DDBJ whole genome shotgun (WGS) entry which is preliminary data.</text>
</comment>
<gene>
    <name evidence="2" type="ORF">CG710_006615</name>
</gene>
<sequence length="173" mass="19001">MKTGRNNKFGGIKMENNKGLSLIELIVVIAIIAILSAGTVISIGLIFQSDVKECSHKLAGYIGQAKITTMSKVSGDLELYQDASDKDYYVTISSETTPYKIGNSGLTITCVTTLGNEIVISNTNTLKLKFDRSSGAFKYLEGTTDYCNQIKIQKKTKEISIYLIPETGKYYID</sequence>
<dbReference type="InterPro" id="IPR012902">
    <property type="entry name" value="N_methyl_site"/>
</dbReference>
<accession>A0A371JGV1</accession>
<evidence type="ECO:0000256" key="1">
    <source>
        <dbReference type="SAM" id="Phobius"/>
    </source>
</evidence>
<name>A0A371JGV1_9FIRM</name>
<dbReference type="OrthoDB" id="2044342at2"/>
<dbReference type="InterPro" id="IPR045584">
    <property type="entry name" value="Pilin-like"/>
</dbReference>
<dbReference type="Proteomes" id="UP000216411">
    <property type="component" value="Unassembled WGS sequence"/>
</dbReference>